<dbReference type="STRING" id="1160509.A0A3N4IM13"/>
<feature type="domain" description="NADH-ubiquinone oxidoreductase 21kDa subunit N-terminal" evidence="1">
    <location>
        <begin position="10"/>
        <end position="95"/>
    </location>
</feature>
<organism evidence="3 4">
    <name type="scientific">Ascobolus immersus RN42</name>
    <dbReference type="NCBI Taxonomy" id="1160509"/>
    <lineage>
        <taxon>Eukaryota</taxon>
        <taxon>Fungi</taxon>
        <taxon>Dikarya</taxon>
        <taxon>Ascomycota</taxon>
        <taxon>Pezizomycotina</taxon>
        <taxon>Pezizomycetes</taxon>
        <taxon>Pezizales</taxon>
        <taxon>Ascobolaceae</taxon>
        <taxon>Ascobolus</taxon>
    </lineage>
</organism>
<evidence type="ECO:0008006" key="5">
    <source>
        <dbReference type="Google" id="ProtNLM"/>
    </source>
</evidence>
<dbReference type="OrthoDB" id="196140at2759"/>
<dbReference type="InterPro" id="IPR024549">
    <property type="entry name" value="NADH-UbQ_OxRdtase_su21_C_fun"/>
</dbReference>
<dbReference type="PANTHER" id="PTHR34062:SF1">
    <property type="entry name" value="NADH-UBIQUINONE OXIDOREDUCTASE 21KDA SUBUNIT N-TERMINAL DOMAIN-CONTAINING PROTEIN"/>
    <property type="match status" value="1"/>
</dbReference>
<evidence type="ECO:0000259" key="1">
    <source>
        <dbReference type="Pfam" id="PF10785"/>
    </source>
</evidence>
<protein>
    <recommendedName>
        <fullName evidence="5">NADH-ubiquinone oxidoreductase 21 kDa subunit</fullName>
    </recommendedName>
</protein>
<dbReference type="EMBL" id="ML119647">
    <property type="protein sequence ID" value="RPA87162.1"/>
    <property type="molecule type" value="Genomic_DNA"/>
</dbReference>
<evidence type="ECO:0000313" key="4">
    <source>
        <dbReference type="Proteomes" id="UP000275078"/>
    </source>
</evidence>
<dbReference type="Pfam" id="PF10785">
    <property type="entry name" value="NADH-u_ox-rdase"/>
    <property type="match status" value="1"/>
</dbReference>
<proteinExistence type="predicted"/>
<evidence type="ECO:0000259" key="2">
    <source>
        <dbReference type="Pfam" id="PF12853"/>
    </source>
</evidence>
<keyword evidence="4" id="KW-1185">Reference proteome</keyword>
<reference evidence="3 4" key="1">
    <citation type="journal article" date="2018" name="Nat. Ecol. Evol.">
        <title>Pezizomycetes genomes reveal the molecular basis of ectomycorrhizal truffle lifestyle.</title>
        <authorList>
            <person name="Murat C."/>
            <person name="Payen T."/>
            <person name="Noel B."/>
            <person name="Kuo A."/>
            <person name="Morin E."/>
            <person name="Chen J."/>
            <person name="Kohler A."/>
            <person name="Krizsan K."/>
            <person name="Balestrini R."/>
            <person name="Da Silva C."/>
            <person name="Montanini B."/>
            <person name="Hainaut M."/>
            <person name="Levati E."/>
            <person name="Barry K.W."/>
            <person name="Belfiori B."/>
            <person name="Cichocki N."/>
            <person name="Clum A."/>
            <person name="Dockter R.B."/>
            <person name="Fauchery L."/>
            <person name="Guy J."/>
            <person name="Iotti M."/>
            <person name="Le Tacon F."/>
            <person name="Lindquist E.A."/>
            <person name="Lipzen A."/>
            <person name="Malagnac F."/>
            <person name="Mello A."/>
            <person name="Molinier V."/>
            <person name="Miyauchi S."/>
            <person name="Poulain J."/>
            <person name="Riccioni C."/>
            <person name="Rubini A."/>
            <person name="Sitrit Y."/>
            <person name="Splivallo R."/>
            <person name="Traeger S."/>
            <person name="Wang M."/>
            <person name="Zifcakova L."/>
            <person name="Wipf D."/>
            <person name="Zambonelli A."/>
            <person name="Paolocci F."/>
            <person name="Nowrousian M."/>
            <person name="Ottonello S."/>
            <person name="Baldrian P."/>
            <person name="Spatafora J.W."/>
            <person name="Henrissat B."/>
            <person name="Nagy L.G."/>
            <person name="Aury J.M."/>
            <person name="Wincker P."/>
            <person name="Grigoriev I.V."/>
            <person name="Bonfante P."/>
            <person name="Martin F.M."/>
        </authorList>
    </citation>
    <scope>NUCLEOTIDE SEQUENCE [LARGE SCALE GENOMIC DNA]</scope>
    <source>
        <strain evidence="3 4">RN42</strain>
    </source>
</reference>
<name>A0A3N4IM13_ASCIM</name>
<gene>
    <name evidence="3" type="ORF">BJ508DRAFT_321054</name>
</gene>
<evidence type="ECO:0000313" key="3">
    <source>
        <dbReference type="EMBL" id="RPA87162.1"/>
    </source>
</evidence>
<accession>A0A3N4IM13</accession>
<feature type="domain" description="NADH-ubiquinone oxidoreductase 21kDa subunit C-terminal fungi" evidence="2">
    <location>
        <begin position="104"/>
        <end position="174"/>
    </location>
</feature>
<dbReference type="PANTHER" id="PTHR34062">
    <property type="entry name" value="OXIDOREDUCTASE 21 KDA SUBUNIT, PUTATIVE (AFU_ORTHOLOGUE AFUA_4G04750)-RELATED"/>
    <property type="match status" value="1"/>
</dbReference>
<dbReference type="InterPro" id="IPR019721">
    <property type="entry name" value="NADH-UbQ_OxRdtase_su21_N"/>
</dbReference>
<sequence>MSVPPKPVQSEFPVIDTDPHFNRVVRYARPSDWTMAGATAAAGPAIAYMWEKYSPSNASRHSLASTMRLTGAIGLTAGFLRLYVQSSMRFWGWSENQREQDMDMREMVNKVKRGEPLYGKSILTEYMQGVSARNSRYSQVFLHVVPWFNIVNHNEHGVDTAKYYKQAEAELAAEGKTLN</sequence>
<dbReference type="InterPro" id="IPR053229">
    <property type="entry name" value="NADH-Q_oxidrdct_subunit"/>
</dbReference>
<dbReference type="AlphaFoldDB" id="A0A3N4IM13"/>
<dbReference type="Pfam" id="PF12853">
    <property type="entry name" value="NADH_u_ox_C"/>
    <property type="match status" value="1"/>
</dbReference>
<dbReference type="Proteomes" id="UP000275078">
    <property type="component" value="Unassembled WGS sequence"/>
</dbReference>